<dbReference type="EMBL" id="CP101988">
    <property type="protein sequence ID" value="UUI74530.1"/>
    <property type="molecule type" value="Genomic_DNA"/>
</dbReference>
<organism evidence="7 8">
    <name type="scientific">Cellulomonas chengniuliangii</name>
    <dbReference type="NCBI Taxonomy" id="2968084"/>
    <lineage>
        <taxon>Bacteria</taxon>
        <taxon>Bacillati</taxon>
        <taxon>Actinomycetota</taxon>
        <taxon>Actinomycetes</taxon>
        <taxon>Micrococcales</taxon>
        <taxon>Cellulomonadaceae</taxon>
        <taxon>Cellulomonas</taxon>
    </lineage>
</organism>
<dbReference type="PANTHER" id="PTHR30250:SF11">
    <property type="entry name" value="O-ANTIGEN TRANSPORTER-RELATED"/>
    <property type="match status" value="1"/>
</dbReference>
<evidence type="ECO:0000256" key="5">
    <source>
        <dbReference type="ARBA" id="ARBA00023136"/>
    </source>
</evidence>
<feature type="transmembrane region" description="Helical" evidence="6">
    <location>
        <begin position="187"/>
        <end position="207"/>
    </location>
</feature>
<feature type="transmembrane region" description="Helical" evidence="6">
    <location>
        <begin position="104"/>
        <end position="123"/>
    </location>
</feature>
<feature type="transmembrane region" description="Helical" evidence="6">
    <location>
        <begin position="161"/>
        <end position="181"/>
    </location>
</feature>
<accession>A0ABY5KZE6</accession>
<comment type="subcellular location">
    <subcellularLocation>
        <location evidence="1">Cell membrane</location>
        <topology evidence="1">Multi-pass membrane protein</topology>
    </subcellularLocation>
</comment>
<feature type="transmembrane region" description="Helical" evidence="6">
    <location>
        <begin position="391"/>
        <end position="409"/>
    </location>
</feature>
<evidence type="ECO:0000256" key="6">
    <source>
        <dbReference type="SAM" id="Phobius"/>
    </source>
</evidence>
<keyword evidence="2" id="KW-1003">Cell membrane</keyword>
<evidence type="ECO:0000313" key="8">
    <source>
        <dbReference type="Proteomes" id="UP001316189"/>
    </source>
</evidence>
<gene>
    <name evidence="7" type="ORF">NP064_12085</name>
</gene>
<feature type="transmembrane region" description="Helical" evidence="6">
    <location>
        <begin position="219"/>
        <end position="238"/>
    </location>
</feature>
<evidence type="ECO:0000256" key="2">
    <source>
        <dbReference type="ARBA" id="ARBA00022475"/>
    </source>
</evidence>
<keyword evidence="5 6" id="KW-0472">Membrane</keyword>
<dbReference type="InterPro" id="IPR050833">
    <property type="entry name" value="Poly_Biosynth_Transport"/>
</dbReference>
<evidence type="ECO:0008006" key="9">
    <source>
        <dbReference type="Google" id="ProtNLM"/>
    </source>
</evidence>
<keyword evidence="8" id="KW-1185">Reference proteome</keyword>
<keyword evidence="4 6" id="KW-1133">Transmembrane helix</keyword>
<feature type="transmembrane region" description="Helical" evidence="6">
    <location>
        <begin position="48"/>
        <end position="69"/>
    </location>
</feature>
<dbReference type="RefSeq" id="WP_227570754.1">
    <property type="nucleotide sequence ID" value="NZ_CP101988.1"/>
</dbReference>
<proteinExistence type="predicted"/>
<sequence>MSEGMKVRLGYLRRHAGPFATVGVVSVVGIIATTLFHALTGRALGPEAFGLLAAFLSIVNIAAIGASAVQNSVAVATARALPVNHVPIVTPKPTRRWDGTTIEALILGGGGALIVAAFAPFLADRLATSTLAVYLAALTILPSFLFSVAQGRLQGAAKATAVAGWSTTSQVLRVLLAAGALAAGMGAVSVLVAVLAAVVAVAVAAGWQVRGARLRTNSGVFSAHSVVLILLTLTFAWLTNIDVMLVRIGAPESAAGMFAAAAVIAKMILIVPTTLSLYLLPRFVNRVGDKDTTNFGVNVIMLTVLVSGVAVALAMAVLGGPVVSIFFGSGYEDAAAILPWLSLAYLPWAMAQGLLIRLTAAGSRVTLALLAVAAVAQWALATTVLPDLRAMVGVIGGLGLVVCLLMFAVHARHHRKLELINR</sequence>
<evidence type="ECO:0000256" key="4">
    <source>
        <dbReference type="ARBA" id="ARBA00022989"/>
    </source>
</evidence>
<keyword evidence="3 6" id="KW-0812">Transmembrane</keyword>
<evidence type="ECO:0000313" key="7">
    <source>
        <dbReference type="EMBL" id="UUI74530.1"/>
    </source>
</evidence>
<dbReference type="PANTHER" id="PTHR30250">
    <property type="entry name" value="PST FAMILY PREDICTED COLANIC ACID TRANSPORTER"/>
    <property type="match status" value="1"/>
</dbReference>
<evidence type="ECO:0000256" key="3">
    <source>
        <dbReference type="ARBA" id="ARBA00022692"/>
    </source>
</evidence>
<name>A0ABY5KZE6_9CELL</name>
<reference evidence="7 8" key="1">
    <citation type="submission" date="2022-07" db="EMBL/GenBank/DDBJ databases">
        <title>Novel species in genus cellulomonas.</title>
        <authorList>
            <person name="Ye L."/>
        </authorList>
    </citation>
    <scope>NUCLEOTIDE SEQUENCE [LARGE SCALE GENOMIC DNA]</scope>
    <source>
        <strain evidence="8">zg-Y338</strain>
    </source>
</reference>
<feature type="transmembrane region" description="Helical" evidence="6">
    <location>
        <begin position="367"/>
        <end position="385"/>
    </location>
</feature>
<feature type="transmembrane region" description="Helical" evidence="6">
    <location>
        <begin position="334"/>
        <end position="355"/>
    </location>
</feature>
<protein>
    <recommendedName>
        <fullName evidence="9">Membrane protein involved in the export of O-antigen and teichoic acid</fullName>
    </recommendedName>
</protein>
<dbReference type="Proteomes" id="UP001316189">
    <property type="component" value="Chromosome"/>
</dbReference>
<feature type="transmembrane region" description="Helical" evidence="6">
    <location>
        <begin position="300"/>
        <end position="328"/>
    </location>
</feature>
<feature type="transmembrane region" description="Helical" evidence="6">
    <location>
        <begin position="258"/>
        <end position="280"/>
    </location>
</feature>
<evidence type="ECO:0000256" key="1">
    <source>
        <dbReference type="ARBA" id="ARBA00004651"/>
    </source>
</evidence>
<feature type="transmembrane region" description="Helical" evidence="6">
    <location>
        <begin position="16"/>
        <end position="36"/>
    </location>
</feature>
<feature type="transmembrane region" description="Helical" evidence="6">
    <location>
        <begin position="129"/>
        <end position="149"/>
    </location>
</feature>